<feature type="compositionally biased region" description="Basic and acidic residues" evidence="9">
    <location>
        <begin position="1294"/>
        <end position="1304"/>
    </location>
</feature>
<keyword evidence="4" id="KW-0547">Nucleotide-binding</keyword>
<dbReference type="SUPFAM" id="SSF56112">
    <property type="entry name" value="Protein kinase-like (PK-like)"/>
    <property type="match status" value="1"/>
</dbReference>
<reference evidence="11 12" key="1">
    <citation type="submission" date="2016-06" db="EMBL/GenBank/DDBJ databases">
        <title>Comparative genomics of the ectomycorrhizal sister species Rhizopogon vinicolor and Rhizopogon vesiculosus (Basidiomycota: Boletales) reveals a divergence of the mating type B locus.</title>
        <authorList>
            <consortium name="DOE Joint Genome Institute"/>
            <person name="Mujic A.B."/>
            <person name="Kuo A."/>
            <person name="Tritt A."/>
            <person name="Lipzen A."/>
            <person name="Chen C."/>
            <person name="Johnson J."/>
            <person name="Sharma A."/>
            <person name="Barry K."/>
            <person name="Grigoriev I.V."/>
            <person name="Spatafora J.W."/>
        </authorList>
    </citation>
    <scope>NUCLEOTIDE SEQUENCE [LARGE SCALE GENOMIC DNA]</scope>
    <source>
        <strain evidence="11 12">AM-OR11-026</strain>
    </source>
</reference>
<feature type="compositionally biased region" description="Polar residues" evidence="9">
    <location>
        <begin position="596"/>
        <end position="609"/>
    </location>
</feature>
<dbReference type="InParanoid" id="A0A1B7N7R1"/>
<sequence length="1329" mass="143348">MQQQAFNVYAQQNKGTLVPGQTISVNKYTVQVERYLSQGGFSHVYLVRTPTPVYNTTHHVLKRIAVPNEAMLAEVKKEVDIMRILKGHPNVVHLIDAAWHKMATGVYEVFILMEFCPGKRLRERLTEAEILHIFVDVCEGVAAMHNLRPPLLHRDLKVENILQASNNVFKLCDFGSATPVAPRPASTTAEVRALEADLNRHTTLQYRAPEMVDPYLRRPVDEKSDVWALGVLLYKLCYYTTPFEEHGPLAILNVQYRIPPYPVYSSQMNTLIASMLREYGTQRPTVFELLAQVHAIRGTKSRFAYDIPLPQPLSPRALQSPSTNALDNLVSYRRPPGTDATTQPSQPKITGAGIQARDRVLEAIAPMRRGRPTSLLQQSDTTVPSSTSRPSSPPKLPSKPDGSFGAEEDKAWKEMKSSAIAGSIRAHKSGGVTASVWKPKISTPPLDDAWSVESRASKMTTEEVPTPGITAFGDNFGEKLWSAFDGTKSGGASGMLGTGPSPSSRKEGISKLAPPPEGTRNTKLMITKSKDAFDGLGLTPTSTPAPTLGEARKLRTGLAVVNGNNRPGITHSPSISASKPSSSPMKPTPSPRPPAQLTTMNASWRSSPSVHPGASTPPALPQTGEFSVEARFPSLEELDATFGVSTPPIGQFNWQAESQERHKEREKIADPPEFSLAPSLSLRPTPQRAIPSISAGLRSEQVTGVAMRDHEKDTIQRPTGMDNGINTNASPSKPVSRPSLSRRHRSSVAVKIIPHAQPADDLRIQQTTTPAPAPRQPKDWLTGDVDALISPVKEGTFTQAQPSNLPATPVLREFTNKRSSFIEENTTSFQSPQEAITTRQPPQRAETPPSHTRNASSRERGRSAPTTPRKHREPPLVAPKPVIAALALKPNLESRRAVTPLTSKRPSQDDYDRWRAVPISESPKPTKIQYSSSDGEDGPEDAVGLTPEKLVEKTGSSRRRKGRQSSVHDLVDLWGGGVVQTKERPKDSVHSPAVAAFNGPTKDFVVKLQKSRSIAVPSMAKPGPVSPRMQPSEPNPSQRRSPSRSPKRVSALPQKQASGTNTPASGAAFASPSRMRPQSMFAFPVAKTSSDGKMDTPSTTTSTPSLSVPEDNPRKQGTRRTSISDMVQRYEAIGGKSKGPGSGAPVIAPKSAGLKMPASSTANGRAVDITSTSPSSPLVSKFTASRITASATEDSGPGTEAGRSRPSAIDLARATLIGQDQNKADFSKTRIPVTGLPSTSSRLMPGSPAGRAGPLDGLPASPSFSPAIPAVPPEERSPSPDKPFQGVGKLIDQWQRKTEAESSRAHIPRRGSYAQKRAGLVSGGMGKDN</sequence>
<evidence type="ECO:0000256" key="4">
    <source>
        <dbReference type="ARBA" id="ARBA00022741"/>
    </source>
</evidence>
<dbReference type="SMART" id="SM00220">
    <property type="entry name" value="S_TKc"/>
    <property type="match status" value="1"/>
</dbReference>
<feature type="compositionally biased region" description="Gly residues" evidence="9">
    <location>
        <begin position="488"/>
        <end position="497"/>
    </location>
</feature>
<dbReference type="GO" id="GO:0005737">
    <property type="term" value="C:cytoplasm"/>
    <property type="evidence" value="ECO:0007669"/>
    <property type="project" value="TreeGrafter"/>
</dbReference>
<evidence type="ECO:0000256" key="5">
    <source>
        <dbReference type="ARBA" id="ARBA00022777"/>
    </source>
</evidence>
<feature type="domain" description="Protein kinase" evidence="10">
    <location>
        <begin position="30"/>
        <end position="297"/>
    </location>
</feature>
<feature type="compositionally biased region" description="Polar residues" evidence="9">
    <location>
        <begin position="374"/>
        <end position="383"/>
    </location>
</feature>
<dbReference type="EMBL" id="KV448197">
    <property type="protein sequence ID" value="OAX40888.1"/>
    <property type="molecule type" value="Genomic_DNA"/>
</dbReference>
<evidence type="ECO:0000256" key="2">
    <source>
        <dbReference type="ARBA" id="ARBA00022527"/>
    </source>
</evidence>
<feature type="region of interest" description="Disordered" evidence="9">
    <location>
        <begin position="1014"/>
        <end position="1329"/>
    </location>
</feature>
<dbReference type="GO" id="GO:0005524">
    <property type="term" value="F:ATP binding"/>
    <property type="evidence" value="ECO:0007669"/>
    <property type="project" value="UniProtKB-KW"/>
</dbReference>
<dbReference type="InterPro" id="IPR000719">
    <property type="entry name" value="Prot_kinase_dom"/>
</dbReference>
<evidence type="ECO:0000313" key="12">
    <source>
        <dbReference type="Proteomes" id="UP000092154"/>
    </source>
</evidence>
<feature type="compositionally biased region" description="Basic and acidic residues" evidence="9">
    <location>
        <begin position="906"/>
        <end position="915"/>
    </location>
</feature>
<feature type="region of interest" description="Disordered" evidence="9">
    <location>
        <begin position="656"/>
        <end position="781"/>
    </location>
</feature>
<name>A0A1B7N7R1_9AGAM</name>
<dbReference type="Gene3D" id="1.10.510.10">
    <property type="entry name" value="Transferase(Phosphotransferase) domain 1"/>
    <property type="match status" value="1"/>
</dbReference>
<dbReference type="GO" id="GO:0000147">
    <property type="term" value="P:actin cortical patch assembly"/>
    <property type="evidence" value="ECO:0007669"/>
    <property type="project" value="TreeGrafter"/>
</dbReference>
<gene>
    <name evidence="11" type="ORF">K503DRAFT_781089</name>
</gene>
<dbReference type="PANTHER" id="PTHR22967">
    <property type="entry name" value="SERINE/THREONINE PROTEIN KINASE"/>
    <property type="match status" value="1"/>
</dbReference>
<dbReference type="PANTHER" id="PTHR22967:SF57">
    <property type="entry name" value="AUXILIN, ISOFORM A-RELATED"/>
    <property type="match status" value="1"/>
</dbReference>
<accession>A0A1B7N7R1</accession>
<dbReference type="GO" id="GO:0007015">
    <property type="term" value="P:actin filament organization"/>
    <property type="evidence" value="ECO:0007669"/>
    <property type="project" value="TreeGrafter"/>
</dbReference>
<evidence type="ECO:0000256" key="6">
    <source>
        <dbReference type="ARBA" id="ARBA00022840"/>
    </source>
</evidence>
<feature type="compositionally biased region" description="Polar residues" evidence="9">
    <location>
        <begin position="817"/>
        <end position="841"/>
    </location>
</feature>
<feature type="compositionally biased region" description="Polar residues" evidence="9">
    <location>
        <begin position="339"/>
        <end position="348"/>
    </location>
</feature>
<proteinExistence type="predicted"/>
<evidence type="ECO:0000256" key="3">
    <source>
        <dbReference type="ARBA" id="ARBA00022679"/>
    </source>
</evidence>
<dbReference type="GO" id="GO:0004674">
    <property type="term" value="F:protein serine/threonine kinase activity"/>
    <property type="evidence" value="ECO:0007669"/>
    <property type="project" value="UniProtKB-KW"/>
</dbReference>
<feature type="region of interest" description="Disordered" evidence="9">
    <location>
        <begin position="488"/>
        <end position="627"/>
    </location>
</feature>
<comment type="catalytic activity">
    <reaction evidence="8">
        <text>L-seryl-[protein] + ATP = O-phospho-L-seryl-[protein] + ADP + H(+)</text>
        <dbReference type="Rhea" id="RHEA:17989"/>
        <dbReference type="Rhea" id="RHEA-COMP:9863"/>
        <dbReference type="Rhea" id="RHEA-COMP:11604"/>
        <dbReference type="ChEBI" id="CHEBI:15378"/>
        <dbReference type="ChEBI" id="CHEBI:29999"/>
        <dbReference type="ChEBI" id="CHEBI:30616"/>
        <dbReference type="ChEBI" id="CHEBI:83421"/>
        <dbReference type="ChEBI" id="CHEBI:456216"/>
        <dbReference type="EC" id="2.7.11.1"/>
    </reaction>
</comment>
<feature type="compositionally biased region" description="Low complexity" evidence="9">
    <location>
        <begin position="572"/>
        <end position="585"/>
    </location>
</feature>
<evidence type="ECO:0000259" key="10">
    <source>
        <dbReference type="PROSITE" id="PS50011"/>
    </source>
</evidence>
<feature type="compositionally biased region" description="Polar residues" evidence="9">
    <location>
        <begin position="1053"/>
        <end position="1064"/>
    </location>
</feature>
<feature type="region of interest" description="Disordered" evidence="9">
    <location>
        <begin position="816"/>
        <end position="970"/>
    </location>
</feature>
<dbReference type="Proteomes" id="UP000092154">
    <property type="component" value="Unassembled WGS sequence"/>
</dbReference>
<comment type="catalytic activity">
    <reaction evidence="7">
        <text>L-threonyl-[protein] + ATP = O-phospho-L-threonyl-[protein] + ADP + H(+)</text>
        <dbReference type="Rhea" id="RHEA:46608"/>
        <dbReference type="Rhea" id="RHEA-COMP:11060"/>
        <dbReference type="Rhea" id="RHEA-COMP:11605"/>
        <dbReference type="ChEBI" id="CHEBI:15378"/>
        <dbReference type="ChEBI" id="CHEBI:30013"/>
        <dbReference type="ChEBI" id="CHEBI:30616"/>
        <dbReference type="ChEBI" id="CHEBI:61977"/>
        <dbReference type="ChEBI" id="CHEBI:456216"/>
        <dbReference type="EC" id="2.7.11.1"/>
    </reaction>
</comment>
<feature type="compositionally biased region" description="Low complexity" evidence="9">
    <location>
        <begin position="1031"/>
        <end position="1040"/>
    </location>
</feature>
<evidence type="ECO:0000256" key="9">
    <source>
        <dbReference type="SAM" id="MobiDB-lite"/>
    </source>
</evidence>
<keyword evidence="2" id="KW-0723">Serine/threonine-protein kinase</keyword>
<evidence type="ECO:0000256" key="1">
    <source>
        <dbReference type="ARBA" id="ARBA00012513"/>
    </source>
</evidence>
<feature type="compositionally biased region" description="Basic and acidic residues" evidence="9">
    <location>
        <begin position="658"/>
        <end position="670"/>
    </location>
</feature>
<feature type="region of interest" description="Disordered" evidence="9">
    <location>
        <begin position="368"/>
        <end position="412"/>
    </location>
</feature>
<feature type="compositionally biased region" description="Polar residues" evidence="9">
    <location>
        <begin position="1158"/>
        <end position="1193"/>
    </location>
</feature>
<evidence type="ECO:0000256" key="7">
    <source>
        <dbReference type="ARBA" id="ARBA00047899"/>
    </source>
</evidence>
<evidence type="ECO:0000313" key="11">
    <source>
        <dbReference type="EMBL" id="OAX40888.1"/>
    </source>
</evidence>
<feature type="region of interest" description="Disordered" evidence="9">
    <location>
        <begin position="327"/>
        <end position="355"/>
    </location>
</feature>
<keyword evidence="3" id="KW-0808">Transferase</keyword>
<dbReference type="PROSITE" id="PS50011">
    <property type="entry name" value="PROTEIN_KINASE_DOM"/>
    <property type="match status" value="1"/>
</dbReference>
<feature type="compositionally biased region" description="Low complexity" evidence="9">
    <location>
        <begin position="1259"/>
        <end position="1268"/>
    </location>
</feature>
<keyword evidence="12" id="KW-1185">Reference proteome</keyword>
<organism evidence="11 12">
    <name type="scientific">Rhizopogon vinicolor AM-OR11-026</name>
    <dbReference type="NCBI Taxonomy" id="1314800"/>
    <lineage>
        <taxon>Eukaryota</taxon>
        <taxon>Fungi</taxon>
        <taxon>Dikarya</taxon>
        <taxon>Basidiomycota</taxon>
        <taxon>Agaricomycotina</taxon>
        <taxon>Agaricomycetes</taxon>
        <taxon>Agaricomycetidae</taxon>
        <taxon>Boletales</taxon>
        <taxon>Suillineae</taxon>
        <taxon>Rhizopogonaceae</taxon>
        <taxon>Rhizopogon</taxon>
    </lineage>
</organism>
<dbReference type="Pfam" id="PF00069">
    <property type="entry name" value="Pkinase"/>
    <property type="match status" value="1"/>
</dbReference>
<dbReference type="InterPro" id="IPR011009">
    <property type="entry name" value="Kinase-like_dom_sf"/>
</dbReference>
<dbReference type="EC" id="2.7.11.1" evidence="1"/>
<evidence type="ECO:0000256" key="8">
    <source>
        <dbReference type="ARBA" id="ARBA00048679"/>
    </source>
</evidence>
<keyword evidence="5" id="KW-0418">Kinase</keyword>
<keyword evidence="6" id="KW-0067">ATP-binding</keyword>
<dbReference type="OrthoDB" id="2018507at2759"/>
<protein>
    <recommendedName>
        <fullName evidence="1">non-specific serine/threonine protein kinase</fullName>
        <ecNumber evidence="1">2.7.11.1</ecNumber>
    </recommendedName>
</protein>
<feature type="compositionally biased region" description="Polar residues" evidence="9">
    <location>
        <begin position="724"/>
        <end position="733"/>
    </location>
</feature>
<feature type="compositionally biased region" description="Low complexity" evidence="9">
    <location>
        <begin position="1096"/>
        <end position="1105"/>
    </location>
</feature>
<dbReference type="STRING" id="1314800.A0A1B7N7R1"/>